<proteinExistence type="predicted"/>
<protein>
    <submittedName>
        <fullName evidence="1">Uncharacterized protein</fullName>
    </submittedName>
</protein>
<dbReference type="EMBL" id="CAKKTJ010000292">
    <property type="protein sequence ID" value="CAH0479089.1"/>
    <property type="molecule type" value="Genomic_DNA"/>
</dbReference>
<dbReference type="AlphaFoldDB" id="A0AAU9KZA8"/>
<organism evidence="1 2">
    <name type="scientific">Peronospora belbahrii</name>
    <dbReference type="NCBI Taxonomy" id="622444"/>
    <lineage>
        <taxon>Eukaryota</taxon>
        <taxon>Sar</taxon>
        <taxon>Stramenopiles</taxon>
        <taxon>Oomycota</taxon>
        <taxon>Peronosporomycetes</taxon>
        <taxon>Peronosporales</taxon>
        <taxon>Peronosporaceae</taxon>
        <taxon>Peronospora</taxon>
    </lineage>
</organism>
<evidence type="ECO:0000313" key="1">
    <source>
        <dbReference type="EMBL" id="CAH0479089.1"/>
    </source>
</evidence>
<dbReference type="Proteomes" id="UP001160483">
    <property type="component" value="Unassembled WGS sequence"/>
</dbReference>
<gene>
    <name evidence="1" type="ORF">PBS003_LOCUS5755</name>
</gene>
<reference evidence="1" key="1">
    <citation type="submission" date="2021-11" db="EMBL/GenBank/DDBJ databases">
        <authorList>
            <person name="Islam A."/>
            <person name="Islam S."/>
            <person name="Flora M.S."/>
            <person name="Rahman M."/>
            <person name="Ziaur R.M."/>
            <person name="Epstein J.H."/>
            <person name="Hassan M."/>
            <person name="Klassen M."/>
            <person name="Woodard K."/>
            <person name="Webb A."/>
            <person name="Webby R.J."/>
            <person name="El Zowalaty M.E."/>
        </authorList>
    </citation>
    <scope>NUCLEOTIDE SEQUENCE</scope>
    <source>
        <strain evidence="1">Pbs3</strain>
    </source>
</reference>
<sequence>MASRSRRAVLSLTTRFCFPHQGMKTLAYFSSGSAVLLRNAYSKNQGIDLALQFVSEDHVRHSLQLLAVNGEKSTADKREVLLKLPLASPVKTHESRDLALLTWQILLLSRIGKLPETS</sequence>
<name>A0AAU9KZA8_9STRA</name>
<comment type="caution">
    <text evidence="1">The sequence shown here is derived from an EMBL/GenBank/DDBJ whole genome shotgun (WGS) entry which is preliminary data.</text>
</comment>
<evidence type="ECO:0000313" key="2">
    <source>
        <dbReference type="Proteomes" id="UP001160483"/>
    </source>
</evidence>
<accession>A0AAU9KZA8</accession>